<sequence length="74" mass="8723">MNELPIIQKTYDLIKWYVPILNRLPQNHKFMLGNRIITGLYDLLDALIIAKYAVDKLEQLQSLNSKLDILRQLK</sequence>
<name>A0A480A1W2_9CYAN</name>
<dbReference type="Gene3D" id="1.20.1440.60">
    <property type="entry name" value="23S rRNA-intervening sequence"/>
    <property type="match status" value="1"/>
</dbReference>
<dbReference type="Pfam" id="PF22296">
    <property type="entry name" value="bAvd"/>
    <property type="match status" value="1"/>
</dbReference>
<dbReference type="CDD" id="cd16376">
    <property type="entry name" value="Avd_like"/>
    <property type="match status" value="1"/>
</dbReference>
<dbReference type="Proteomes" id="UP000300142">
    <property type="component" value="Unassembled WGS sequence"/>
</dbReference>
<keyword evidence="3" id="KW-1185">Reference proteome</keyword>
<protein>
    <recommendedName>
        <fullName evidence="1">bAvd-like domain-containing protein</fullName>
    </recommendedName>
</protein>
<comment type="caution">
    <text evidence="2">The sequence shown here is derived from an EMBL/GenBank/DDBJ whole genome shotgun (WGS) entry which is preliminary data.</text>
</comment>
<evidence type="ECO:0000313" key="3">
    <source>
        <dbReference type="Proteomes" id="UP000300142"/>
    </source>
</evidence>
<evidence type="ECO:0000313" key="2">
    <source>
        <dbReference type="EMBL" id="GCL37713.1"/>
    </source>
</evidence>
<evidence type="ECO:0000259" key="1">
    <source>
        <dbReference type="Pfam" id="PF22296"/>
    </source>
</evidence>
<reference evidence="3" key="1">
    <citation type="submission" date="2019-02" db="EMBL/GenBank/DDBJ databases">
        <title>Draft genome sequence of Sphaerospermopsis reniformis NIES-1949.</title>
        <authorList>
            <person name="Yamaguchi H."/>
            <person name="Suzuki S."/>
            <person name="Kawachi M."/>
        </authorList>
    </citation>
    <scope>NUCLEOTIDE SEQUENCE [LARGE SCALE GENOMIC DNA]</scope>
    <source>
        <strain evidence="3">NIES-1949</strain>
    </source>
</reference>
<feature type="domain" description="bAvd-like" evidence="1">
    <location>
        <begin position="6"/>
        <end position="73"/>
    </location>
</feature>
<dbReference type="EMBL" id="BJCE01000093">
    <property type="protein sequence ID" value="GCL37713.1"/>
    <property type="molecule type" value="Genomic_DNA"/>
</dbReference>
<dbReference type="AlphaFoldDB" id="A0A480A1W2"/>
<dbReference type="NCBIfam" id="NF033474">
    <property type="entry name" value="DivGenRetAVD"/>
    <property type="match status" value="1"/>
</dbReference>
<dbReference type="InterPro" id="IPR055360">
    <property type="entry name" value="bAvd"/>
</dbReference>
<gene>
    <name evidence="2" type="ORF">SR1949_28240</name>
</gene>
<dbReference type="InterPro" id="IPR036583">
    <property type="entry name" value="23S_rRNA_IVS_sf"/>
</dbReference>
<organism evidence="2 3">
    <name type="scientific">Sphaerospermopsis reniformis</name>
    <dbReference type="NCBI Taxonomy" id="531300"/>
    <lineage>
        <taxon>Bacteria</taxon>
        <taxon>Bacillati</taxon>
        <taxon>Cyanobacteriota</taxon>
        <taxon>Cyanophyceae</taxon>
        <taxon>Nostocales</taxon>
        <taxon>Aphanizomenonaceae</taxon>
        <taxon>Sphaerospermopsis</taxon>
    </lineage>
</organism>
<accession>A0A480A1W2</accession>
<proteinExistence type="predicted"/>